<reference evidence="1 2" key="2">
    <citation type="journal article" date="2015" name="Genome Announc.">
        <title>Complete Genome Sequence of Hyperthermophilic Piezophilic Archaeon Palaeococcus pacificus DY20341T, Isolated from Deep-Sea Hydrothermal Sediments.</title>
        <authorList>
            <person name="Zeng X."/>
            <person name="Jebbar M."/>
            <person name="Shao Z."/>
        </authorList>
    </citation>
    <scope>NUCLEOTIDE SEQUENCE [LARGE SCALE GENOMIC DNA]</scope>
    <source>
        <strain evidence="1 2">DY20341</strain>
    </source>
</reference>
<proteinExistence type="predicted"/>
<organism evidence="1 2">
    <name type="scientific">Palaeococcus pacificus DY20341</name>
    <dbReference type="NCBI Taxonomy" id="1343739"/>
    <lineage>
        <taxon>Archaea</taxon>
        <taxon>Methanobacteriati</taxon>
        <taxon>Methanobacteriota</taxon>
        <taxon>Thermococci</taxon>
        <taxon>Thermococcales</taxon>
        <taxon>Thermococcaceae</taxon>
        <taxon>Palaeococcus</taxon>
    </lineage>
</organism>
<evidence type="ECO:0008006" key="3">
    <source>
        <dbReference type="Google" id="ProtNLM"/>
    </source>
</evidence>
<dbReference type="OrthoDB" id="96262at2157"/>
<gene>
    <name evidence="1" type="ORF">PAP_07780</name>
</gene>
<dbReference type="GeneID" id="24842657"/>
<dbReference type="AlphaFoldDB" id="A0A075LT55"/>
<name>A0A075LT55_9EURY</name>
<dbReference type="EMBL" id="CP006019">
    <property type="protein sequence ID" value="AIF69945.1"/>
    <property type="molecule type" value="Genomic_DNA"/>
</dbReference>
<protein>
    <recommendedName>
        <fullName evidence="3">AMP-dependent synthetase/ligase domain-containing protein</fullName>
    </recommendedName>
</protein>
<accession>A0A075LT55</accession>
<reference evidence="2" key="1">
    <citation type="submission" date="2013-06" db="EMBL/GenBank/DDBJ databases">
        <title>Complete Genome Sequence of Hyperthermophilic Palaeococcus pacificus DY20341T, Isolated from a Deep-Sea Hydrothermal Sediments.</title>
        <authorList>
            <person name="Zeng X."/>
            <person name="Shao Z."/>
        </authorList>
    </citation>
    <scope>NUCLEOTIDE SEQUENCE [LARGE SCALE GENOMIC DNA]</scope>
    <source>
        <strain evidence="2">DY20341</strain>
    </source>
</reference>
<dbReference type="KEGG" id="ppac:PAP_07780"/>
<dbReference type="RefSeq" id="WP_048165443.1">
    <property type="nucleotide sequence ID" value="NZ_CP006019.1"/>
</dbReference>
<evidence type="ECO:0000313" key="2">
    <source>
        <dbReference type="Proteomes" id="UP000027981"/>
    </source>
</evidence>
<evidence type="ECO:0000313" key="1">
    <source>
        <dbReference type="EMBL" id="AIF69945.1"/>
    </source>
</evidence>
<dbReference type="eggNOG" id="arCOG02620">
    <property type="taxonomic scope" value="Archaea"/>
</dbReference>
<dbReference type="STRING" id="1343739.PAP_07780"/>
<dbReference type="HOGENOM" id="CLU_800819_0_0_2"/>
<keyword evidence="2" id="KW-1185">Reference proteome</keyword>
<sequence length="351" mass="41188">MIYEEARDIYKDPFDIAEKTTKDYLREIFEFHLRNTPYWHAMKESKEINLDEIFTGSFENVIENIFNSQLFINDNDLRTNWLSFLPNNYKGELRFYQSSGTTGQRSFAHWDYNYVHFLVSYLRKALDKIYALDKVYDEEHRMRALAHGPYGWYQDEMSRLVWSYQGLLYFIGMETDGLKKELKEKGLEAVLRKLDPLMRYTQRVLEKDKINTIRTAPPLLNLFESVREEVETLMISGVGITPESFEMIQSTFENAKVIPFYGHFAFGDVVGIYKNKELRYYPNYPFTIIFPLTSEGGTYRLARPGESGKTGLIIARPEILVVKVENEQIKRVSATYPFKWDGFANPSRAEG</sequence>
<dbReference type="Proteomes" id="UP000027981">
    <property type="component" value="Chromosome"/>
</dbReference>